<dbReference type="Proteomes" id="UP001634394">
    <property type="component" value="Unassembled WGS sequence"/>
</dbReference>
<keyword evidence="12 17" id="KW-1133">Transmembrane helix</keyword>
<feature type="transmembrane region" description="Helical" evidence="17">
    <location>
        <begin position="38"/>
        <end position="60"/>
    </location>
</feature>
<evidence type="ECO:0000256" key="10">
    <source>
        <dbReference type="ARBA" id="ARBA00022840"/>
    </source>
</evidence>
<dbReference type="SMART" id="SM00382">
    <property type="entry name" value="AAA"/>
    <property type="match status" value="2"/>
</dbReference>
<feature type="compositionally biased region" description="Low complexity" evidence="16">
    <location>
        <begin position="288"/>
        <end position="298"/>
    </location>
</feature>
<evidence type="ECO:0000313" key="20">
    <source>
        <dbReference type="EMBL" id="KAL3883093.1"/>
    </source>
</evidence>
<feature type="transmembrane region" description="Helical" evidence="17">
    <location>
        <begin position="545"/>
        <end position="572"/>
    </location>
</feature>
<evidence type="ECO:0000256" key="17">
    <source>
        <dbReference type="SAM" id="Phobius"/>
    </source>
</evidence>
<keyword evidence="7 17" id="KW-0812">Transmembrane</keyword>
<feature type="transmembrane region" description="Helical" evidence="17">
    <location>
        <begin position="362"/>
        <end position="382"/>
    </location>
</feature>
<comment type="similarity">
    <text evidence="3">Belongs to the ABC transporter superfamily. ABCC family. Conjugate transporter (TC 3.A.1.208) subfamily.</text>
</comment>
<dbReference type="CDD" id="cd03244">
    <property type="entry name" value="ABCC_MRP_domain2"/>
    <property type="match status" value="1"/>
</dbReference>
<dbReference type="Gene3D" id="3.40.50.300">
    <property type="entry name" value="P-loop containing nucleotide triphosphate hydrolases"/>
    <property type="match status" value="2"/>
</dbReference>
<feature type="domain" description="ABC transporter" evidence="18">
    <location>
        <begin position="1311"/>
        <end position="1545"/>
    </location>
</feature>
<feature type="transmembrane region" description="Helical" evidence="17">
    <location>
        <begin position="72"/>
        <end position="92"/>
    </location>
</feature>
<evidence type="ECO:0000256" key="5">
    <source>
        <dbReference type="ARBA" id="ARBA00022475"/>
    </source>
</evidence>
<proteinExistence type="inferred from homology"/>
<dbReference type="NCBIfam" id="TIGR00957">
    <property type="entry name" value="MRP_assoc_pro"/>
    <property type="match status" value="1"/>
</dbReference>
<dbReference type="PROSITE" id="PS50893">
    <property type="entry name" value="ABC_TRANSPORTER_2"/>
    <property type="match status" value="2"/>
</dbReference>
<evidence type="ECO:0000256" key="3">
    <source>
        <dbReference type="ARBA" id="ARBA00009726"/>
    </source>
</evidence>
<evidence type="ECO:0000256" key="13">
    <source>
        <dbReference type="ARBA" id="ARBA00023136"/>
    </source>
</evidence>
<comment type="catalytic activity">
    <reaction evidence="15">
        <text>leukotriene C4(in) + ATP + H2O = leukotriene C4(out) + ADP + phosphate + H(+)</text>
        <dbReference type="Rhea" id="RHEA:38963"/>
        <dbReference type="ChEBI" id="CHEBI:15377"/>
        <dbReference type="ChEBI" id="CHEBI:15378"/>
        <dbReference type="ChEBI" id="CHEBI:30616"/>
        <dbReference type="ChEBI" id="CHEBI:43474"/>
        <dbReference type="ChEBI" id="CHEBI:57973"/>
        <dbReference type="ChEBI" id="CHEBI:456216"/>
    </reaction>
    <physiologicalReaction direction="left-to-right" evidence="15">
        <dbReference type="Rhea" id="RHEA:38964"/>
    </physiologicalReaction>
</comment>
<dbReference type="FunFam" id="3.40.50.300:FF:000293">
    <property type="entry name" value="ATP binding cassette subfamily C member 1"/>
    <property type="match status" value="1"/>
</dbReference>
<keyword evidence="11" id="KW-1278">Translocase</keyword>
<dbReference type="GO" id="GO:0000323">
    <property type="term" value="C:lytic vacuole"/>
    <property type="evidence" value="ECO:0007669"/>
    <property type="project" value="UniProtKB-ARBA"/>
</dbReference>
<feature type="transmembrane region" description="Helical" evidence="17">
    <location>
        <begin position="134"/>
        <end position="156"/>
    </location>
</feature>
<evidence type="ECO:0000256" key="14">
    <source>
        <dbReference type="ARBA" id="ARBA00024220"/>
    </source>
</evidence>
<evidence type="ECO:0000313" key="21">
    <source>
        <dbReference type="Proteomes" id="UP001634394"/>
    </source>
</evidence>
<gene>
    <name evidence="20" type="ORF">ACJMK2_029386</name>
</gene>
<name>A0ABD3XE08_SINWO</name>
<dbReference type="CDD" id="cd03250">
    <property type="entry name" value="ABCC_MRP_domain1"/>
    <property type="match status" value="1"/>
</dbReference>
<feature type="transmembrane region" description="Helical" evidence="17">
    <location>
        <begin position="592"/>
        <end position="612"/>
    </location>
</feature>
<evidence type="ECO:0000256" key="12">
    <source>
        <dbReference type="ARBA" id="ARBA00022989"/>
    </source>
</evidence>
<dbReference type="PROSITE" id="PS50929">
    <property type="entry name" value="ABC_TM1F"/>
    <property type="match status" value="2"/>
</dbReference>
<dbReference type="CDD" id="cd18595">
    <property type="entry name" value="ABC_6TM_MRP1_2_3_6_D1_like"/>
    <property type="match status" value="1"/>
</dbReference>
<keyword evidence="4" id="KW-0813">Transport</keyword>
<keyword evidence="10" id="KW-0067">ATP-binding</keyword>
<evidence type="ECO:0000256" key="6">
    <source>
        <dbReference type="ARBA" id="ARBA00022554"/>
    </source>
</evidence>
<dbReference type="Pfam" id="PF00664">
    <property type="entry name" value="ABC_membrane"/>
    <property type="match status" value="2"/>
</dbReference>
<comment type="caution">
    <text evidence="20">The sequence shown here is derived from an EMBL/GenBank/DDBJ whole genome shotgun (WGS) entry which is preliminary data.</text>
</comment>
<evidence type="ECO:0000259" key="18">
    <source>
        <dbReference type="PROSITE" id="PS50893"/>
    </source>
</evidence>
<dbReference type="GO" id="GO:0005886">
    <property type="term" value="C:plasma membrane"/>
    <property type="evidence" value="ECO:0007669"/>
    <property type="project" value="UniProtKB-SubCell"/>
</dbReference>
<dbReference type="InterPro" id="IPR050173">
    <property type="entry name" value="ABC_transporter_C-like"/>
</dbReference>
<dbReference type="InterPro" id="IPR003439">
    <property type="entry name" value="ABC_transporter-like_ATP-bd"/>
</dbReference>
<dbReference type="InterPro" id="IPR027417">
    <property type="entry name" value="P-loop_NTPase"/>
</dbReference>
<dbReference type="FunFam" id="1.20.1560.10:FF:000020">
    <property type="entry name" value="ABC metal ion transporter"/>
    <property type="match status" value="1"/>
</dbReference>
<evidence type="ECO:0000256" key="16">
    <source>
        <dbReference type="SAM" id="MobiDB-lite"/>
    </source>
</evidence>
<sequence>MKMVFKSWFEIWKYFNASQTWGATATWPQFTECFQNTVLVWVAGGWLWIASPFYMAYIASCNSNPLHNCWRSFTKLMLTIILLAICIVEFSWEASDRLKQEKSLLEAAFMGPVVEAATLVLVIIYIVLEKRKGFITSGVLFIYWILALLTYIIPFYTKIITQQYKDELLKVCLFYIYFGLTICQVVLYSFADSPPYAVHKNTCPEMQVSFLSRVTFWWMNRLLLTGYRKPLTEADIFSLNPREQSSTVIPRFERRLQQEKEIVRQHARNRNILINGDDEEKGNDELSESSPLLSTPESGKSRRKSTVDQRKISLMKVLIRTFGCELLLSHIWKLLYDVLIFVGPNLLRLFIEFIEDRTMMVWKGYVLASAFFCVIVMQSFFFHQLNHQSTSLSLRVRAALISAVFKKSLTISGKARKESTIGEIVNLMSVDAEHIRDVLQYMWAMWSSPMQIIVSLVFLYQTLGPSMFAGFGVLVILIPINGFIMNKVQNLQDQQMTQKDNRIKLLTEILNGIKILKLYAWELSFRDKLQAIRNNELKILKKSGFIWTFMGFSWTVAPFLVGLVTFATYIFVEESHRLDAKTAFVAISLFNILRFAINMTPMVIAEIIKAVVSVKRLEKFLNNKDLDDTSVSRDTHGQTIMIENGTFTWDTSLEPCLRNINLSIPAGSLVAVVGQVGSGKSSLISAILGEMEKMKGQVNVEGSLAYVPQQAWIQNATIQDNILLGNTMVASRYEEILEACALNPDLDILQARDMTEIGEKGINLSGGQKQRVSLARAIYFNSNIYLLDDPLSAVDSNVGKHIFDKVIGSEGLLKNKTRVLVTHGIHWLPKVDMIVVMTGGTISETGSYDELMEHDGAFAQFLRTYLVNADKTDDEDPEVQEFKAKTLQRLVSVHSDGSTGSDLEEEFKRIKRASESEGGTSNQQMLPHASSMDAESGKNKWVISKDTEIPAEKNKLIEEEAVEVGMVKWSVIVAYARAVGIKFTVLIFVLYGCYQATAVYASIWLSDWTADPQLQNLTILPASSAERRNRNDFFLGIYGGLGCAQAAFVLVFSVVLIFRMIHASAHLHLAMLTNILRCPLEFFDTTPIGRIVNRFTQDIDSIDNELPMQFQMWLDALFICLCTVIIISYSTPIFLSVILPIGILYLVAQRFYIPTSRQLKRLESKTRSPIYNNFSESLTGASVIRAFGVQDKFIKESEKRVDKNQQFAFANYSANRWLGFRLEFTGAVVVLAAAVFSVLERDNISGAIVGLSISYALQITENLNWMVRMTSDMETNIVAVERVQEYTKRPTEAPLSTGVYPHFGWPHYGKVEFISYSTRYREGLDLVLKDITVSVRPGEKVGIVGRTGAGKSSMTLALFRLIEPAGGQIMVDGQDIAVLGLHDVRSKLTILPQEPVLFSGSLRMNLDPLDEHTDSAIWMALEQAHLKSFVQSVPGNLEYECGEGGHNLSVGQRQLICLARSLLRKSKVLVLDEATAAVDMETDDLIQKTIRKEFADCTVLTIAHRLNTVMDYDRILVLDKGEIKEFDSPNSLLSRPDSLFYQMAKDAKLISDVK</sequence>
<feature type="compositionally biased region" description="Acidic residues" evidence="16">
    <location>
        <begin position="276"/>
        <end position="287"/>
    </location>
</feature>
<dbReference type="InterPro" id="IPR003593">
    <property type="entry name" value="AAA+_ATPase"/>
</dbReference>
<dbReference type="EC" id="7.6.2.3" evidence="14"/>
<dbReference type="GO" id="GO:0005774">
    <property type="term" value="C:vacuolar membrane"/>
    <property type="evidence" value="ECO:0007669"/>
    <property type="project" value="UniProtKB-SubCell"/>
</dbReference>
<dbReference type="CDD" id="cd18603">
    <property type="entry name" value="ABC_6TM_MRP1_2_3_6_D2_like"/>
    <property type="match status" value="1"/>
</dbReference>
<feature type="transmembrane region" description="Helical" evidence="17">
    <location>
        <begin position="168"/>
        <end position="190"/>
    </location>
</feature>
<organism evidence="20 21">
    <name type="scientific">Sinanodonta woodiana</name>
    <name type="common">Chinese pond mussel</name>
    <name type="synonym">Anodonta woodiana</name>
    <dbReference type="NCBI Taxonomy" id="1069815"/>
    <lineage>
        <taxon>Eukaryota</taxon>
        <taxon>Metazoa</taxon>
        <taxon>Spiralia</taxon>
        <taxon>Lophotrochozoa</taxon>
        <taxon>Mollusca</taxon>
        <taxon>Bivalvia</taxon>
        <taxon>Autobranchia</taxon>
        <taxon>Heteroconchia</taxon>
        <taxon>Palaeoheterodonta</taxon>
        <taxon>Unionida</taxon>
        <taxon>Unionoidea</taxon>
        <taxon>Unionidae</taxon>
        <taxon>Unioninae</taxon>
        <taxon>Sinanodonta</taxon>
    </lineage>
</organism>
<dbReference type="InterPro" id="IPR005292">
    <property type="entry name" value="MRP"/>
</dbReference>
<feature type="transmembrane region" description="Helical" evidence="17">
    <location>
        <begin position="466"/>
        <end position="484"/>
    </location>
</feature>
<dbReference type="InterPro" id="IPR036640">
    <property type="entry name" value="ABC1_TM_sf"/>
</dbReference>
<evidence type="ECO:0000256" key="11">
    <source>
        <dbReference type="ARBA" id="ARBA00022967"/>
    </source>
</evidence>
<evidence type="ECO:0000256" key="9">
    <source>
        <dbReference type="ARBA" id="ARBA00022741"/>
    </source>
</evidence>
<evidence type="ECO:0000256" key="4">
    <source>
        <dbReference type="ARBA" id="ARBA00022448"/>
    </source>
</evidence>
<dbReference type="EMBL" id="JBJQND010000003">
    <property type="protein sequence ID" value="KAL3883093.1"/>
    <property type="molecule type" value="Genomic_DNA"/>
</dbReference>
<evidence type="ECO:0000256" key="1">
    <source>
        <dbReference type="ARBA" id="ARBA00004128"/>
    </source>
</evidence>
<dbReference type="SUPFAM" id="SSF90123">
    <property type="entry name" value="ABC transporter transmembrane region"/>
    <property type="match status" value="2"/>
</dbReference>
<dbReference type="InterPro" id="IPR017871">
    <property type="entry name" value="ABC_transporter-like_CS"/>
</dbReference>
<dbReference type="InterPro" id="IPR011527">
    <property type="entry name" value="ABC1_TM_dom"/>
</dbReference>
<dbReference type="InterPro" id="IPR056227">
    <property type="entry name" value="TMD0_ABC"/>
</dbReference>
<accession>A0ABD3XE08</accession>
<keyword evidence="21" id="KW-1185">Reference proteome</keyword>
<feature type="transmembrane region" description="Helical" evidence="17">
    <location>
        <begin position="104"/>
        <end position="128"/>
    </location>
</feature>
<dbReference type="Pfam" id="PF00005">
    <property type="entry name" value="ABC_tran"/>
    <property type="match status" value="2"/>
</dbReference>
<feature type="domain" description="ABC transmembrane type-1" evidence="19">
    <location>
        <begin position="985"/>
        <end position="1275"/>
    </location>
</feature>
<dbReference type="SUPFAM" id="SSF52540">
    <property type="entry name" value="P-loop containing nucleoside triphosphate hydrolases"/>
    <property type="match status" value="2"/>
</dbReference>
<dbReference type="GO" id="GO:0015431">
    <property type="term" value="F:ABC-type glutathione S-conjugate transporter activity"/>
    <property type="evidence" value="ECO:0007669"/>
    <property type="project" value="UniProtKB-EC"/>
</dbReference>
<comment type="subcellular location">
    <subcellularLocation>
        <location evidence="2">Cell membrane</location>
        <topology evidence="2">Multi-pass membrane protein</topology>
    </subcellularLocation>
    <subcellularLocation>
        <location evidence="1">Vacuole membrane</location>
        <topology evidence="1">Multi-pass membrane protein</topology>
    </subcellularLocation>
</comment>
<keyword evidence="6" id="KW-0926">Vacuole</keyword>
<keyword evidence="5" id="KW-1003">Cell membrane</keyword>
<dbReference type="PANTHER" id="PTHR24223">
    <property type="entry name" value="ATP-BINDING CASSETTE SUB-FAMILY C"/>
    <property type="match status" value="1"/>
</dbReference>
<dbReference type="FunFam" id="1.20.1560.10:FF:000001">
    <property type="entry name" value="ATP-binding cassette subfamily C member 1"/>
    <property type="match status" value="1"/>
</dbReference>
<keyword evidence="8" id="KW-0677">Repeat</keyword>
<dbReference type="PROSITE" id="PS00211">
    <property type="entry name" value="ABC_TRANSPORTER_1"/>
    <property type="match status" value="2"/>
</dbReference>
<keyword evidence="13 17" id="KW-0472">Membrane</keyword>
<dbReference type="Pfam" id="PF24357">
    <property type="entry name" value="TMD0_ABC"/>
    <property type="match status" value="1"/>
</dbReference>
<feature type="transmembrane region" description="Helical" evidence="17">
    <location>
        <begin position="983"/>
        <end position="1005"/>
    </location>
</feature>
<feature type="region of interest" description="Disordered" evidence="16">
    <location>
        <begin position="274"/>
        <end position="304"/>
    </location>
</feature>
<dbReference type="FunFam" id="3.40.50.300:FF:000074">
    <property type="entry name" value="Multidrug resistance-associated protein 5 isoform 1"/>
    <property type="match status" value="1"/>
</dbReference>
<dbReference type="GO" id="GO:0005524">
    <property type="term" value="F:ATP binding"/>
    <property type="evidence" value="ECO:0007669"/>
    <property type="project" value="UniProtKB-KW"/>
</dbReference>
<evidence type="ECO:0000256" key="15">
    <source>
        <dbReference type="ARBA" id="ARBA00047523"/>
    </source>
</evidence>
<evidence type="ECO:0000256" key="2">
    <source>
        <dbReference type="ARBA" id="ARBA00004651"/>
    </source>
</evidence>
<evidence type="ECO:0000256" key="8">
    <source>
        <dbReference type="ARBA" id="ARBA00022737"/>
    </source>
</evidence>
<dbReference type="Gene3D" id="1.20.1560.10">
    <property type="entry name" value="ABC transporter type 1, transmembrane domain"/>
    <property type="match status" value="2"/>
</dbReference>
<keyword evidence="9" id="KW-0547">Nucleotide-binding</keyword>
<dbReference type="PANTHER" id="PTHR24223:SF443">
    <property type="entry name" value="MULTIDRUG-RESISTANCE LIKE PROTEIN 1, ISOFORM I"/>
    <property type="match status" value="1"/>
</dbReference>
<feature type="domain" description="ABC transporter" evidence="18">
    <location>
        <begin position="640"/>
        <end position="864"/>
    </location>
</feature>
<reference evidence="20 21" key="1">
    <citation type="submission" date="2024-11" db="EMBL/GenBank/DDBJ databases">
        <title>Chromosome-level genome assembly of the freshwater bivalve Anodonta woodiana.</title>
        <authorList>
            <person name="Chen X."/>
        </authorList>
    </citation>
    <scope>NUCLEOTIDE SEQUENCE [LARGE SCALE GENOMIC DNA]</scope>
    <source>
        <strain evidence="20">MN2024</strain>
        <tissue evidence="20">Gills</tissue>
    </source>
</reference>
<feature type="domain" description="ABC transmembrane type-1" evidence="19">
    <location>
        <begin position="334"/>
        <end position="609"/>
    </location>
</feature>
<evidence type="ECO:0000259" key="19">
    <source>
        <dbReference type="PROSITE" id="PS50929"/>
    </source>
</evidence>
<feature type="transmembrane region" description="Helical" evidence="17">
    <location>
        <begin position="1033"/>
        <end position="1058"/>
    </location>
</feature>
<protein>
    <recommendedName>
        <fullName evidence="14">ABC-type glutathione-S-conjugate transporter</fullName>
        <ecNumber evidence="14">7.6.2.3</ecNumber>
    </recommendedName>
</protein>
<evidence type="ECO:0000256" key="7">
    <source>
        <dbReference type="ARBA" id="ARBA00022692"/>
    </source>
</evidence>